<feature type="region of interest" description="Disordered" evidence="1">
    <location>
        <begin position="337"/>
        <end position="367"/>
    </location>
</feature>
<feature type="compositionally biased region" description="Polar residues" evidence="1">
    <location>
        <begin position="26"/>
        <end position="38"/>
    </location>
</feature>
<feature type="region of interest" description="Disordered" evidence="1">
    <location>
        <begin position="1"/>
        <end position="146"/>
    </location>
</feature>
<reference evidence="2 3" key="1">
    <citation type="journal article" date="2011" name="PLoS Genet.">
        <title>Comparative genomic analysis of human fungal pathogens causing paracoccidioidomycosis.</title>
        <authorList>
            <person name="Desjardins C.A."/>
            <person name="Champion M.D."/>
            <person name="Holder J.W."/>
            <person name="Muszewska A."/>
            <person name="Goldberg J."/>
            <person name="Bailao A.M."/>
            <person name="Brigido M.M."/>
            <person name="Ferreira M.E."/>
            <person name="Garcia A.M."/>
            <person name="Grynberg M."/>
            <person name="Gujja S."/>
            <person name="Heiman D.I."/>
            <person name="Henn M.R."/>
            <person name="Kodira C.D."/>
            <person name="Leon-Narvaez H."/>
            <person name="Longo L.V."/>
            <person name="Ma L.J."/>
            <person name="Malavazi I."/>
            <person name="Matsuo A.L."/>
            <person name="Morais F.V."/>
            <person name="Pereira M."/>
            <person name="Rodriguez-Brito S."/>
            <person name="Sakthikumar S."/>
            <person name="Salem-Izacc S.M."/>
            <person name="Sykes S.M."/>
            <person name="Teixeira M.M."/>
            <person name="Vallejo M.C."/>
            <person name="Walter M.E."/>
            <person name="Yandava C."/>
            <person name="Young S."/>
            <person name="Zeng Q."/>
            <person name="Zucker J."/>
            <person name="Felipe M.S."/>
            <person name="Goldman G.H."/>
            <person name="Haas B.J."/>
            <person name="McEwen J.G."/>
            <person name="Nino-Vega G."/>
            <person name="Puccia R."/>
            <person name="San-Blas G."/>
            <person name="Soares C.M."/>
            <person name="Birren B.W."/>
            <person name="Cuomo C.A."/>
        </authorList>
    </citation>
    <scope>NUCLEOTIDE SEQUENCE [LARGE SCALE GENOMIC DNA]</scope>
    <source>
        <strain evidence="2 3">Pb18</strain>
    </source>
</reference>
<feature type="compositionally biased region" description="Low complexity" evidence="1">
    <location>
        <begin position="278"/>
        <end position="289"/>
    </location>
</feature>
<dbReference type="GeneID" id="22585981"/>
<feature type="compositionally biased region" description="Low complexity" evidence="1">
    <location>
        <begin position="337"/>
        <end position="351"/>
    </location>
</feature>
<protein>
    <submittedName>
        <fullName evidence="2">Uncharacterized protein</fullName>
    </submittedName>
</protein>
<feature type="compositionally biased region" description="Polar residues" evidence="1">
    <location>
        <begin position="352"/>
        <end position="367"/>
    </location>
</feature>
<evidence type="ECO:0000313" key="2">
    <source>
        <dbReference type="EMBL" id="EEH42681.1"/>
    </source>
</evidence>
<feature type="compositionally biased region" description="Basic and acidic residues" evidence="1">
    <location>
        <begin position="243"/>
        <end position="254"/>
    </location>
</feature>
<dbReference type="AlphaFoldDB" id="C1GJR5"/>
<dbReference type="KEGG" id="pbn:PADG_07501"/>
<feature type="compositionally biased region" description="Low complexity" evidence="1">
    <location>
        <begin position="77"/>
        <end position="98"/>
    </location>
</feature>
<proteinExistence type="predicted"/>
<gene>
    <name evidence="2" type="ORF">PADG_07501</name>
</gene>
<dbReference type="eggNOG" id="ENOG502S7WN">
    <property type="taxonomic scope" value="Eukaryota"/>
</dbReference>
<evidence type="ECO:0000313" key="3">
    <source>
        <dbReference type="Proteomes" id="UP000001628"/>
    </source>
</evidence>
<feature type="compositionally biased region" description="Polar residues" evidence="1">
    <location>
        <begin position="46"/>
        <end position="66"/>
    </location>
</feature>
<dbReference type="RefSeq" id="XP_010762873.1">
    <property type="nucleotide sequence ID" value="XM_010764571.1"/>
</dbReference>
<dbReference type="Proteomes" id="UP000001628">
    <property type="component" value="Unassembled WGS sequence"/>
</dbReference>
<sequence>MADYRSPTLQNPHRKALPSGNAGLQFHSTGSPASQHPPQQAVRPQAHQNRAQVVSSYPPNHMSPQRQMAPPYPPQLPQHRQQQQLSQHQQYQQQHQQRMNPSLPMRRSSTATSSTTSTGGKGHQPHGHPGTQVDIRRSSSSRSTNTPLGYVALMRKQKATVWCDRAQTQDPRVVAQRRAAKQRAALEVHGGGGRSATLGSTGKIRHNTSSRTMGYNTATLVGAGVPLRLSANEIGDGEDDMENDRPVFHRRTDSGRSSTGSNRFFPSGYQRPQQGRFSTSSNGNTPPNSDVADRQTDIPELVETPAPLKPEGEKDYFAVPTAATNDNNNVNANANVNANNVNGSPTMTTTTSDPETANSDTTTNKLDYPGTLQSYGSEEEDFGTVTEMAAPSGAVYAANRVKKTDDLRRRGSVDDRSTSMSSVRLFVANPDLSD</sequence>
<keyword evidence="3" id="KW-1185">Reference proteome</keyword>
<feature type="compositionally biased region" description="Low complexity" evidence="1">
    <location>
        <begin position="108"/>
        <end position="118"/>
    </location>
</feature>
<feature type="compositionally biased region" description="Low complexity" evidence="1">
    <location>
        <begin position="127"/>
        <end position="143"/>
    </location>
</feature>
<dbReference type="InParanoid" id="C1GJR5"/>
<name>C1GJR5_PARBD</name>
<dbReference type="STRING" id="502780.C1GJR5"/>
<dbReference type="VEuPathDB" id="FungiDB:PADG_07501"/>
<dbReference type="HOGENOM" id="CLU_030520_1_0_1"/>
<dbReference type="OrthoDB" id="5385072at2759"/>
<evidence type="ECO:0000256" key="1">
    <source>
        <dbReference type="SAM" id="MobiDB-lite"/>
    </source>
</evidence>
<dbReference type="OMA" id="DERTMTM"/>
<feature type="region of interest" description="Disordered" evidence="1">
    <location>
        <begin position="184"/>
        <end position="210"/>
    </location>
</feature>
<organism evidence="2 3">
    <name type="scientific">Paracoccidioides brasiliensis (strain Pb18)</name>
    <dbReference type="NCBI Taxonomy" id="502780"/>
    <lineage>
        <taxon>Eukaryota</taxon>
        <taxon>Fungi</taxon>
        <taxon>Dikarya</taxon>
        <taxon>Ascomycota</taxon>
        <taxon>Pezizomycotina</taxon>
        <taxon>Eurotiomycetes</taxon>
        <taxon>Eurotiomycetidae</taxon>
        <taxon>Onygenales</taxon>
        <taxon>Ajellomycetaceae</taxon>
        <taxon>Paracoccidioides</taxon>
    </lineage>
</organism>
<feature type="region of interest" description="Disordered" evidence="1">
    <location>
        <begin position="231"/>
        <end position="297"/>
    </location>
</feature>
<dbReference type="EMBL" id="KN275967">
    <property type="protein sequence ID" value="EEH42681.1"/>
    <property type="molecule type" value="Genomic_DNA"/>
</dbReference>
<accession>C1GJR5</accession>